<dbReference type="AlphaFoldDB" id="A0A0D1LE95"/>
<evidence type="ECO:0000313" key="3">
    <source>
        <dbReference type="Proteomes" id="UP000032221"/>
    </source>
</evidence>
<proteinExistence type="predicted"/>
<gene>
    <name evidence="2" type="ORF">TL10_25515</name>
</gene>
<organism evidence="2 3">
    <name type="scientific">Mycolicibacterium llatzerense</name>
    <dbReference type="NCBI Taxonomy" id="280871"/>
    <lineage>
        <taxon>Bacteria</taxon>
        <taxon>Bacillati</taxon>
        <taxon>Actinomycetota</taxon>
        <taxon>Actinomycetes</taxon>
        <taxon>Mycobacteriales</taxon>
        <taxon>Mycobacteriaceae</taxon>
        <taxon>Mycolicibacterium</taxon>
    </lineage>
</organism>
<protein>
    <submittedName>
        <fullName evidence="2">Uncharacterized protein</fullName>
    </submittedName>
</protein>
<reference evidence="2 3" key="1">
    <citation type="submission" date="2015-01" db="EMBL/GenBank/DDBJ databases">
        <title>Genome sequence of Mycobacterium llatzerense and Mycobacterium immunogenum recovered from brain abscess.</title>
        <authorList>
            <person name="Greninger A.L."/>
            <person name="Langelier C."/>
            <person name="Cunningham G."/>
            <person name="Chiu C.Y."/>
            <person name="Miller S."/>
        </authorList>
    </citation>
    <scope>NUCLEOTIDE SEQUENCE [LARGE SCALE GENOMIC DNA]</scope>
    <source>
        <strain evidence="2 3">CLUC14</strain>
    </source>
</reference>
<evidence type="ECO:0000256" key="1">
    <source>
        <dbReference type="SAM" id="Phobius"/>
    </source>
</evidence>
<keyword evidence="1" id="KW-0472">Membrane</keyword>
<dbReference type="Proteomes" id="UP000032221">
    <property type="component" value="Unassembled WGS sequence"/>
</dbReference>
<dbReference type="PATRIC" id="fig|280871.6.peg.5288"/>
<sequence>MISVGKYRLVWLGFLVLGLVVGVGFWFLVTFVLAAAGFSFYALHIGSYVALVLWLIAGPLIYIRVNRAHPHTATYRIAPLLLGMGLVVTYFAVAWAISHG</sequence>
<accession>A0A0D1LE95</accession>
<comment type="caution">
    <text evidence="2">The sequence shown here is derived from an EMBL/GenBank/DDBJ whole genome shotgun (WGS) entry which is preliminary data.</text>
</comment>
<keyword evidence="1" id="KW-0812">Transmembrane</keyword>
<keyword evidence="3" id="KW-1185">Reference proteome</keyword>
<keyword evidence="1" id="KW-1133">Transmembrane helix</keyword>
<dbReference type="STRING" id="280871.TL10_25515"/>
<feature type="transmembrane region" description="Helical" evidence="1">
    <location>
        <begin position="41"/>
        <end position="65"/>
    </location>
</feature>
<dbReference type="EMBL" id="JXST01000049">
    <property type="protein sequence ID" value="KIU14226.1"/>
    <property type="molecule type" value="Genomic_DNA"/>
</dbReference>
<evidence type="ECO:0000313" key="2">
    <source>
        <dbReference type="EMBL" id="KIU14226.1"/>
    </source>
</evidence>
<feature type="transmembrane region" description="Helical" evidence="1">
    <location>
        <begin position="9"/>
        <end position="35"/>
    </location>
</feature>
<name>A0A0D1LE95_9MYCO</name>
<feature type="transmembrane region" description="Helical" evidence="1">
    <location>
        <begin position="77"/>
        <end position="97"/>
    </location>
</feature>